<dbReference type="Proteomes" id="UP000814128">
    <property type="component" value="Unassembled WGS sequence"/>
</dbReference>
<comment type="caution">
    <text evidence="1">The sequence shown here is derived from an EMBL/GenBank/DDBJ whole genome shotgun (WGS) entry which is preliminary data.</text>
</comment>
<sequence>MLAFCTYYYIRYRRFLSDTPPGPKPLPFLGNIFDIPTEKYWVVYNEWSKEYNSELISVRAFGQLTIIINSARAARELLGRRSSNYSDKPRLPMLELIGWDWNPGFMPYGERWRVRRRLLHRGLNVNAVATYYPVQVKHTKYFLAKLRRDPRSFVRHIKELTAGLTLDIAYALEDDACASDAHDGFQMLSDSLTPAAALVNAIPALKYVVEWLPMANYHAFAERSRQLCHRIRYDSLTKVKRQVADGTARPSLTLSMLNSSEGRDEEAVADVAGVIFGGESNTSTASAIHAGLQALALHPDVQRRAQAEIDAVVGRDRLPGHEDMPSLPYATAICREILRWHAVGPLGAPRAAIDDDVYDGWLIPAGSTILWNAWAISHDPETYPNPNAFIPERFLDENGQLNGKEEDTNFGYGRRECVGIHFAKATLWVTIASMLSIFNLFKAKDEQDNEIEISTERTTGLASHPVPFVCDIRVRDDNAEELLDSLTLAAEAES</sequence>
<evidence type="ECO:0000313" key="2">
    <source>
        <dbReference type="Proteomes" id="UP000814128"/>
    </source>
</evidence>
<accession>A0ACB8QSG7</accession>
<gene>
    <name evidence="1" type="ORF">K488DRAFT_45198</name>
</gene>
<name>A0ACB8QSG7_9AGAM</name>
<dbReference type="EMBL" id="MU273498">
    <property type="protein sequence ID" value="KAI0034565.1"/>
    <property type="molecule type" value="Genomic_DNA"/>
</dbReference>
<reference evidence="1" key="2">
    <citation type="journal article" date="2022" name="New Phytol.">
        <title>Evolutionary transition to the ectomycorrhizal habit in the genomes of a hyperdiverse lineage of mushroom-forming fungi.</title>
        <authorList>
            <person name="Looney B."/>
            <person name="Miyauchi S."/>
            <person name="Morin E."/>
            <person name="Drula E."/>
            <person name="Courty P.E."/>
            <person name="Kohler A."/>
            <person name="Kuo A."/>
            <person name="LaButti K."/>
            <person name="Pangilinan J."/>
            <person name="Lipzen A."/>
            <person name="Riley R."/>
            <person name="Andreopoulos W."/>
            <person name="He G."/>
            <person name="Johnson J."/>
            <person name="Nolan M."/>
            <person name="Tritt A."/>
            <person name="Barry K.W."/>
            <person name="Grigoriev I.V."/>
            <person name="Nagy L.G."/>
            <person name="Hibbett D."/>
            <person name="Henrissat B."/>
            <person name="Matheny P.B."/>
            <person name="Labbe J."/>
            <person name="Martin F.M."/>
        </authorList>
    </citation>
    <scope>NUCLEOTIDE SEQUENCE</scope>
    <source>
        <strain evidence="1">EC-137</strain>
    </source>
</reference>
<proteinExistence type="predicted"/>
<reference evidence="1" key="1">
    <citation type="submission" date="2021-02" db="EMBL/GenBank/DDBJ databases">
        <authorList>
            <consortium name="DOE Joint Genome Institute"/>
            <person name="Ahrendt S."/>
            <person name="Looney B.P."/>
            <person name="Miyauchi S."/>
            <person name="Morin E."/>
            <person name="Drula E."/>
            <person name="Courty P.E."/>
            <person name="Chicoki N."/>
            <person name="Fauchery L."/>
            <person name="Kohler A."/>
            <person name="Kuo A."/>
            <person name="Labutti K."/>
            <person name="Pangilinan J."/>
            <person name="Lipzen A."/>
            <person name="Riley R."/>
            <person name="Andreopoulos W."/>
            <person name="He G."/>
            <person name="Johnson J."/>
            <person name="Barry K.W."/>
            <person name="Grigoriev I.V."/>
            <person name="Nagy L."/>
            <person name="Hibbett D."/>
            <person name="Henrissat B."/>
            <person name="Matheny P.B."/>
            <person name="Labbe J."/>
            <person name="Martin F."/>
        </authorList>
    </citation>
    <scope>NUCLEOTIDE SEQUENCE</scope>
    <source>
        <strain evidence="1">EC-137</strain>
    </source>
</reference>
<evidence type="ECO:0000313" key="1">
    <source>
        <dbReference type="EMBL" id="KAI0034565.1"/>
    </source>
</evidence>
<protein>
    <submittedName>
        <fullName evidence="1">Cytochrome P450</fullName>
    </submittedName>
</protein>
<keyword evidence="2" id="KW-1185">Reference proteome</keyword>
<organism evidence="1 2">
    <name type="scientific">Vararia minispora EC-137</name>
    <dbReference type="NCBI Taxonomy" id="1314806"/>
    <lineage>
        <taxon>Eukaryota</taxon>
        <taxon>Fungi</taxon>
        <taxon>Dikarya</taxon>
        <taxon>Basidiomycota</taxon>
        <taxon>Agaricomycotina</taxon>
        <taxon>Agaricomycetes</taxon>
        <taxon>Russulales</taxon>
        <taxon>Lachnocladiaceae</taxon>
        <taxon>Vararia</taxon>
    </lineage>
</organism>